<keyword evidence="1 4" id="KW-0808">Transferase</keyword>
<organism evidence="4 5">
    <name type="scientific">Nocardioides aestuarii</name>
    <dbReference type="NCBI Taxonomy" id="252231"/>
    <lineage>
        <taxon>Bacteria</taxon>
        <taxon>Bacillati</taxon>
        <taxon>Actinomycetota</taxon>
        <taxon>Actinomycetes</taxon>
        <taxon>Propionibacteriales</taxon>
        <taxon>Nocardioidaceae</taxon>
        <taxon>Nocardioides</taxon>
    </lineage>
</organism>
<evidence type="ECO:0000259" key="3">
    <source>
        <dbReference type="PROSITE" id="PS51186"/>
    </source>
</evidence>
<dbReference type="Proteomes" id="UP001597351">
    <property type="component" value="Unassembled WGS sequence"/>
</dbReference>
<feature type="domain" description="N-acetyltransferase" evidence="3">
    <location>
        <begin position="1"/>
        <end position="172"/>
    </location>
</feature>
<dbReference type="EC" id="2.3.-.-" evidence="4"/>
<evidence type="ECO:0000313" key="4">
    <source>
        <dbReference type="EMBL" id="MFD1946430.1"/>
    </source>
</evidence>
<dbReference type="InterPro" id="IPR016181">
    <property type="entry name" value="Acyl_CoA_acyltransferase"/>
</dbReference>
<gene>
    <name evidence="4" type="ORF">ACFSDE_06470</name>
</gene>
<sequence>MNVRPRTERDLPALVEVLAAQRDEARYPLRWPLPFPTEDFIRRTSDLEAWVAEVDGRVVGHVAVQAVDDVFSPGDLGRAWSAGHGRPVAELGIMGTLFVDPAVRGRGVGRALHDASVGWLRSRDLAPCLDVVPVHAAALVMYERLGWTEVARVRPPWLPDAEPDVVAMVLLS</sequence>
<accession>A0ABW4TJ36</accession>
<dbReference type="InterPro" id="IPR000182">
    <property type="entry name" value="GNAT_dom"/>
</dbReference>
<protein>
    <submittedName>
        <fullName evidence="4">GNAT family N-acetyltransferase</fullName>
        <ecNumber evidence="4">2.3.-.-</ecNumber>
    </submittedName>
</protein>
<dbReference type="InterPro" id="IPR050832">
    <property type="entry name" value="Bact_Acetyltransf"/>
</dbReference>
<dbReference type="CDD" id="cd04301">
    <property type="entry name" value="NAT_SF"/>
    <property type="match status" value="1"/>
</dbReference>
<dbReference type="Gene3D" id="3.40.630.30">
    <property type="match status" value="1"/>
</dbReference>
<dbReference type="SUPFAM" id="SSF55729">
    <property type="entry name" value="Acyl-CoA N-acyltransferases (Nat)"/>
    <property type="match status" value="1"/>
</dbReference>
<comment type="caution">
    <text evidence="4">The sequence shown here is derived from an EMBL/GenBank/DDBJ whole genome shotgun (WGS) entry which is preliminary data.</text>
</comment>
<proteinExistence type="predicted"/>
<name>A0ABW4TJ36_9ACTN</name>
<keyword evidence="2 4" id="KW-0012">Acyltransferase</keyword>
<evidence type="ECO:0000256" key="2">
    <source>
        <dbReference type="ARBA" id="ARBA00023315"/>
    </source>
</evidence>
<dbReference type="RefSeq" id="WP_343916576.1">
    <property type="nucleotide sequence ID" value="NZ_BAAAJT010000002.1"/>
</dbReference>
<dbReference type="PROSITE" id="PS51186">
    <property type="entry name" value="GNAT"/>
    <property type="match status" value="1"/>
</dbReference>
<evidence type="ECO:0000313" key="5">
    <source>
        <dbReference type="Proteomes" id="UP001597351"/>
    </source>
</evidence>
<dbReference type="EMBL" id="JBHUGD010000003">
    <property type="protein sequence ID" value="MFD1946430.1"/>
    <property type="molecule type" value="Genomic_DNA"/>
</dbReference>
<dbReference type="GO" id="GO:0016746">
    <property type="term" value="F:acyltransferase activity"/>
    <property type="evidence" value="ECO:0007669"/>
    <property type="project" value="UniProtKB-KW"/>
</dbReference>
<dbReference type="PANTHER" id="PTHR43877:SF2">
    <property type="entry name" value="AMINOALKYLPHOSPHONATE N-ACETYLTRANSFERASE-RELATED"/>
    <property type="match status" value="1"/>
</dbReference>
<reference evidence="5" key="1">
    <citation type="journal article" date="2019" name="Int. J. Syst. Evol. Microbiol.">
        <title>The Global Catalogue of Microorganisms (GCM) 10K type strain sequencing project: providing services to taxonomists for standard genome sequencing and annotation.</title>
        <authorList>
            <consortium name="The Broad Institute Genomics Platform"/>
            <consortium name="The Broad Institute Genome Sequencing Center for Infectious Disease"/>
            <person name="Wu L."/>
            <person name="Ma J."/>
        </authorList>
    </citation>
    <scope>NUCLEOTIDE SEQUENCE [LARGE SCALE GENOMIC DNA]</scope>
    <source>
        <strain evidence="5">CGMCC 1.12477</strain>
    </source>
</reference>
<dbReference type="Pfam" id="PF00583">
    <property type="entry name" value="Acetyltransf_1"/>
    <property type="match status" value="1"/>
</dbReference>
<keyword evidence="5" id="KW-1185">Reference proteome</keyword>
<evidence type="ECO:0000256" key="1">
    <source>
        <dbReference type="ARBA" id="ARBA00022679"/>
    </source>
</evidence>
<dbReference type="PANTHER" id="PTHR43877">
    <property type="entry name" value="AMINOALKYLPHOSPHONATE N-ACETYLTRANSFERASE-RELATED-RELATED"/>
    <property type="match status" value="1"/>
</dbReference>